<accession>A0A8C6W0D7</accession>
<reference evidence="1" key="2">
    <citation type="submission" date="2025-08" db="UniProtKB">
        <authorList>
            <consortium name="Ensembl"/>
        </authorList>
    </citation>
    <scope>IDENTIFICATION</scope>
</reference>
<reference evidence="1" key="1">
    <citation type="submission" date="2014-08" db="EMBL/GenBank/DDBJ databases">
        <authorList>
            <person name="Senf B."/>
            <person name="Petzold A."/>
            <person name="Downie B.R."/>
            <person name="Koch P."/>
            <person name="Platzer M."/>
        </authorList>
    </citation>
    <scope>NUCLEOTIDE SEQUENCE [LARGE SCALE GENOMIC DNA]</scope>
    <source>
        <strain evidence="1">GRZ</strain>
    </source>
</reference>
<dbReference type="Proteomes" id="UP000694548">
    <property type="component" value="Chromosome sgr11"/>
</dbReference>
<keyword evidence="2" id="KW-1185">Reference proteome</keyword>
<dbReference type="Ensembl" id="ENSNFUT00015055385.1">
    <property type="protein sequence ID" value="ENSNFUP00015053126.1"/>
    <property type="gene ID" value="ENSNFUG00015024738.1"/>
</dbReference>
<reference evidence="1" key="3">
    <citation type="submission" date="2025-09" db="UniProtKB">
        <authorList>
            <consortium name="Ensembl"/>
        </authorList>
    </citation>
    <scope>IDENTIFICATION</scope>
</reference>
<evidence type="ECO:0000313" key="1">
    <source>
        <dbReference type="Ensembl" id="ENSNFUP00015053126.1"/>
    </source>
</evidence>
<protein>
    <submittedName>
        <fullName evidence="1">Uncharacterized protein</fullName>
    </submittedName>
</protein>
<dbReference type="AlphaFoldDB" id="A0A8C6W0D7"/>
<proteinExistence type="predicted"/>
<name>A0A8C6W0D7_NOTFU</name>
<sequence>MIIYWNQHDSRWLPSLTDISKQKNIFESLSQTIRWSSLLDYQHLSHKILKLCIPSNTSDVSIFRTGVEKYCGNSAASSSIYSVRCTCVSHV</sequence>
<evidence type="ECO:0000313" key="2">
    <source>
        <dbReference type="Proteomes" id="UP000694548"/>
    </source>
</evidence>
<organism evidence="1 2">
    <name type="scientific">Nothobranchius furzeri</name>
    <name type="common">Turquoise killifish</name>
    <dbReference type="NCBI Taxonomy" id="105023"/>
    <lineage>
        <taxon>Eukaryota</taxon>
        <taxon>Metazoa</taxon>
        <taxon>Chordata</taxon>
        <taxon>Craniata</taxon>
        <taxon>Vertebrata</taxon>
        <taxon>Euteleostomi</taxon>
        <taxon>Actinopterygii</taxon>
        <taxon>Neopterygii</taxon>
        <taxon>Teleostei</taxon>
        <taxon>Neoteleostei</taxon>
        <taxon>Acanthomorphata</taxon>
        <taxon>Ovalentaria</taxon>
        <taxon>Atherinomorphae</taxon>
        <taxon>Cyprinodontiformes</taxon>
        <taxon>Nothobranchiidae</taxon>
        <taxon>Nothobranchius</taxon>
    </lineage>
</organism>